<gene>
    <name evidence="1" type="ORF">SAMN05444365_1211</name>
</gene>
<dbReference type="EMBL" id="FNPH01000021">
    <property type="protein sequence ID" value="SDZ46956.1"/>
    <property type="molecule type" value="Genomic_DNA"/>
</dbReference>
<keyword evidence="2" id="KW-1185">Reference proteome</keyword>
<evidence type="ECO:0000313" key="1">
    <source>
        <dbReference type="EMBL" id="SDZ46956.1"/>
    </source>
</evidence>
<organism evidence="1 2">
    <name type="scientific">Micromonospora pattaloongensis</name>
    <dbReference type="NCBI Taxonomy" id="405436"/>
    <lineage>
        <taxon>Bacteria</taxon>
        <taxon>Bacillati</taxon>
        <taxon>Actinomycetota</taxon>
        <taxon>Actinomycetes</taxon>
        <taxon>Micromonosporales</taxon>
        <taxon>Micromonosporaceae</taxon>
        <taxon>Micromonospora</taxon>
    </lineage>
</organism>
<accession>A0A1H3T9P3</accession>
<reference evidence="2" key="1">
    <citation type="submission" date="2016-10" db="EMBL/GenBank/DDBJ databases">
        <authorList>
            <person name="Varghese N."/>
            <person name="Submissions S."/>
        </authorList>
    </citation>
    <scope>NUCLEOTIDE SEQUENCE [LARGE SCALE GENOMIC DNA]</scope>
    <source>
        <strain evidence="2">DSM 45245</strain>
    </source>
</reference>
<evidence type="ECO:0008006" key="3">
    <source>
        <dbReference type="Google" id="ProtNLM"/>
    </source>
</evidence>
<proteinExistence type="predicted"/>
<dbReference type="RefSeq" id="WP_091563086.1">
    <property type="nucleotide sequence ID" value="NZ_FNPH01000021.1"/>
</dbReference>
<sequence>MAYVDARIHGGNLDPKNLTQACGHCNPFKNNRIVPKIPPKGYTGTWPQPWWPKSMIQEWCLLCAG</sequence>
<dbReference type="OrthoDB" id="582519at2"/>
<evidence type="ECO:0000313" key="2">
    <source>
        <dbReference type="Proteomes" id="UP000242415"/>
    </source>
</evidence>
<dbReference type="Proteomes" id="UP000242415">
    <property type="component" value="Unassembled WGS sequence"/>
</dbReference>
<protein>
    <recommendedName>
        <fullName evidence="3">HNH endonuclease</fullName>
    </recommendedName>
</protein>
<dbReference type="AlphaFoldDB" id="A0A1H3T9P3"/>
<name>A0A1H3T9P3_9ACTN</name>